<comment type="caution">
    <text evidence="3">The sequence shown here is derived from an EMBL/GenBank/DDBJ whole genome shotgun (WGS) entry which is preliminary data.</text>
</comment>
<feature type="region of interest" description="Disordered" evidence="2">
    <location>
        <begin position="1"/>
        <end position="73"/>
    </location>
</feature>
<evidence type="ECO:0000313" key="4">
    <source>
        <dbReference type="Proteomes" id="UP000192578"/>
    </source>
</evidence>
<evidence type="ECO:0000256" key="1">
    <source>
        <dbReference type="SAM" id="Coils"/>
    </source>
</evidence>
<dbReference type="Proteomes" id="UP000192578">
    <property type="component" value="Unassembled WGS sequence"/>
</dbReference>
<keyword evidence="1" id="KW-0175">Coiled coil</keyword>
<keyword evidence="4" id="KW-1185">Reference proteome</keyword>
<dbReference type="AlphaFoldDB" id="A0A1W0WXJ9"/>
<feature type="compositionally biased region" description="Polar residues" evidence="2">
    <location>
        <begin position="57"/>
        <end position="73"/>
    </location>
</feature>
<protein>
    <submittedName>
        <fullName evidence="3">Uncharacterized protein</fullName>
    </submittedName>
</protein>
<evidence type="ECO:0000313" key="3">
    <source>
        <dbReference type="EMBL" id="OQV19934.1"/>
    </source>
</evidence>
<gene>
    <name evidence="3" type="ORF">BV898_06201</name>
</gene>
<feature type="coiled-coil region" evidence="1">
    <location>
        <begin position="224"/>
        <end position="258"/>
    </location>
</feature>
<feature type="region of interest" description="Disordered" evidence="2">
    <location>
        <begin position="156"/>
        <end position="197"/>
    </location>
</feature>
<dbReference type="EMBL" id="MTYJ01000035">
    <property type="protein sequence ID" value="OQV19934.1"/>
    <property type="molecule type" value="Genomic_DNA"/>
</dbReference>
<organism evidence="3 4">
    <name type="scientific">Hypsibius exemplaris</name>
    <name type="common">Freshwater tardigrade</name>
    <dbReference type="NCBI Taxonomy" id="2072580"/>
    <lineage>
        <taxon>Eukaryota</taxon>
        <taxon>Metazoa</taxon>
        <taxon>Ecdysozoa</taxon>
        <taxon>Tardigrada</taxon>
        <taxon>Eutardigrada</taxon>
        <taxon>Parachela</taxon>
        <taxon>Hypsibioidea</taxon>
        <taxon>Hypsibiidae</taxon>
        <taxon>Hypsibius</taxon>
    </lineage>
</organism>
<feature type="compositionally biased region" description="Basic and acidic residues" evidence="2">
    <location>
        <begin position="163"/>
        <end position="188"/>
    </location>
</feature>
<reference evidence="4" key="1">
    <citation type="submission" date="2017-01" db="EMBL/GenBank/DDBJ databases">
        <title>Comparative genomics of anhydrobiosis in the tardigrade Hypsibius dujardini.</title>
        <authorList>
            <person name="Yoshida Y."/>
            <person name="Koutsovoulos G."/>
            <person name="Laetsch D."/>
            <person name="Stevens L."/>
            <person name="Kumar S."/>
            <person name="Horikawa D."/>
            <person name="Ishino K."/>
            <person name="Komine S."/>
            <person name="Tomita M."/>
            <person name="Blaxter M."/>
            <person name="Arakawa K."/>
        </authorList>
    </citation>
    <scope>NUCLEOTIDE SEQUENCE [LARGE SCALE GENOMIC DNA]</scope>
    <source>
        <strain evidence="4">Z151</strain>
    </source>
</reference>
<sequence length="286" mass="32016">MKQTTGVTKNRVACKTGNRKPVLSGKPLKTPQVDYDSLDDEDTIEPAKNQPDFFPSDQDQLQNSSGTLPQTDTPIQRLTKNLTIFAPFLDCKFQCATSSAADRSGGTKGTTHSRRYNLHEFRKLNLDIKLGGLGSNRGPNEEAMIQRQSRVKEMTQAWRKRNEKAQADSDKRIELRRKSEETKQHDGSASESGTTGSCMEQSAAVAAGARVLPVVKLARLECLKEVEMKRAKRERARRERARRERDALLRQRQAALTKSGELERLAGNQLETLNAILSSEMAGRFE</sequence>
<name>A0A1W0WXJ9_HYPEX</name>
<proteinExistence type="predicted"/>
<dbReference type="OrthoDB" id="10057281at2759"/>
<evidence type="ECO:0000256" key="2">
    <source>
        <dbReference type="SAM" id="MobiDB-lite"/>
    </source>
</evidence>
<accession>A0A1W0WXJ9</accession>